<name>A0ABQ2UMQ6_9PSEU</name>
<dbReference type="EC" id="2.1.1.-" evidence="3"/>
<dbReference type="EMBL" id="BMRE01000015">
    <property type="protein sequence ID" value="GGU42985.1"/>
    <property type="molecule type" value="Genomic_DNA"/>
</dbReference>
<evidence type="ECO:0000259" key="4">
    <source>
        <dbReference type="Pfam" id="PF01555"/>
    </source>
</evidence>
<comment type="caution">
    <text evidence="5">The sequence shown here is derived from an EMBL/GenBank/DDBJ whole genome shotgun (WGS) entry which is preliminary data.</text>
</comment>
<dbReference type="PRINTS" id="PR00508">
    <property type="entry name" value="S21N4MTFRASE"/>
</dbReference>
<evidence type="ECO:0000313" key="6">
    <source>
        <dbReference type="Proteomes" id="UP000649573"/>
    </source>
</evidence>
<dbReference type="InterPro" id="IPR029063">
    <property type="entry name" value="SAM-dependent_MTases_sf"/>
</dbReference>
<dbReference type="InterPro" id="IPR002941">
    <property type="entry name" value="DNA_methylase_N4/N6"/>
</dbReference>
<protein>
    <recommendedName>
        <fullName evidence="3">Methyltransferase</fullName>
        <ecNumber evidence="3">2.1.1.-</ecNumber>
    </recommendedName>
</protein>
<keyword evidence="2" id="KW-0808">Transferase</keyword>
<evidence type="ECO:0000256" key="3">
    <source>
        <dbReference type="RuleBase" id="RU362026"/>
    </source>
</evidence>
<comment type="similarity">
    <text evidence="3">Belongs to the N(4)/N(6)-methyltransferase family.</text>
</comment>
<evidence type="ECO:0000256" key="2">
    <source>
        <dbReference type="ARBA" id="ARBA00022679"/>
    </source>
</evidence>
<gene>
    <name evidence="5" type="ORF">GCM10010178_39550</name>
</gene>
<dbReference type="Proteomes" id="UP000649573">
    <property type="component" value="Unassembled WGS sequence"/>
</dbReference>
<dbReference type="SUPFAM" id="SSF53335">
    <property type="entry name" value="S-adenosyl-L-methionine-dependent methyltransferases"/>
    <property type="match status" value="1"/>
</dbReference>
<evidence type="ECO:0000313" key="5">
    <source>
        <dbReference type="EMBL" id="GGU42985.1"/>
    </source>
</evidence>
<sequence>MSVPRDHLSGRLCARSDLASVSGLGAVVRGMSQRGERSVHCAVSRLSDEQLAMRRVVAYVRDVFDDLKRVLVDDGTAWLSVGDVVAGARGGCGSSLAGVPWRIALALQRNGWVLRNAIVWSIADEMSRRTLALSSSYETLLLFAKQRKYSFDLDAVRVASRGGRAQPRNPGDVWFSSADSSPRPELPFDVASRCIAAGCPCDGVVVDPFHEAASVEFAAVQCGRRFIGISSERSDEGQRWVA</sequence>
<proteinExistence type="inferred from homology"/>
<accession>A0ABQ2UMQ6</accession>
<dbReference type="Gene3D" id="3.40.50.150">
    <property type="entry name" value="Vaccinia Virus protein VP39"/>
    <property type="match status" value="1"/>
</dbReference>
<evidence type="ECO:0000256" key="1">
    <source>
        <dbReference type="ARBA" id="ARBA00022603"/>
    </source>
</evidence>
<keyword evidence="1" id="KW-0489">Methyltransferase</keyword>
<dbReference type="Pfam" id="PF01555">
    <property type="entry name" value="N6_N4_Mtase"/>
    <property type="match status" value="1"/>
</dbReference>
<dbReference type="InterPro" id="IPR001091">
    <property type="entry name" value="RM_Methyltransferase"/>
</dbReference>
<reference evidence="6" key="1">
    <citation type="journal article" date="2019" name="Int. J. Syst. Evol. Microbiol.">
        <title>The Global Catalogue of Microorganisms (GCM) 10K type strain sequencing project: providing services to taxonomists for standard genome sequencing and annotation.</title>
        <authorList>
            <consortium name="The Broad Institute Genomics Platform"/>
            <consortium name="The Broad Institute Genome Sequencing Center for Infectious Disease"/>
            <person name="Wu L."/>
            <person name="Ma J."/>
        </authorList>
    </citation>
    <scope>NUCLEOTIDE SEQUENCE [LARGE SCALE GENOMIC DNA]</scope>
    <source>
        <strain evidence="6">JCM 3296</strain>
    </source>
</reference>
<keyword evidence="6" id="KW-1185">Reference proteome</keyword>
<organism evidence="5 6">
    <name type="scientific">Lentzea flava</name>
    <dbReference type="NCBI Taxonomy" id="103732"/>
    <lineage>
        <taxon>Bacteria</taxon>
        <taxon>Bacillati</taxon>
        <taxon>Actinomycetota</taxon>
        <taxon>Actinomycetes</taxon>
        <taxon>Pseudonocardiales</taxon>
        <taxon>Pseudonocardiaceae</taxon>
        <taxon>Lentzea</taxon>
    </lineage>
</organism>
<feature type="domain" description="DNA methylase N-4/N-6" evidence="4">
    <location>
        <begin position="55"/>
        <end position="232"/>
    </location>
</feature>